<dbReference type="EMBL" id="CM042020">
    <property type="protein sequence ID" value="KAI3821537.1"/>
    <property type="molecule type" value="Genomic_DNA"/>
</dbReference>
<sequence>MVISIIVGMIMVFDNGDSAKVNKKQGLDDGSGDHTRVAVVVRQKTETMMGAAVTGSHVCMVVIDGQGSTRVRAEHGKGYGSHGGSNMVACGARLGADRGSVG</sequence>
<comment type="caution">
    <text evidence="1">The sequence shown here is derived from an EMBL/GenBank/DDBJ whole genome shotgun (WGS) entry which is preliminary data.</text>
</comment>
<accession>A0ACB9JN17</accession>
<protein>
    <submittedName>
        <fullName evidence="1">Uncharacterized protein</fullName>
    </submittedName>
</protein>
<evidence type="ECO:0000313" key="2">
    <source>
        <dbReference type="Proteomes" id="UP001056120"/>
    </source>
</evidence>
<proteinExistence type="predicted"/>
<gene>
    <name evidence="1" type="ORF">L1987_09105</name>
</gene>
<keyword evidence="2" id="KW-1185">Reference proteome</keyword>
<name>A0ACB9JN17_9ASTR</name>
<reference evidence="1 2" key="2">
    <citation type="journal article" date="2022" name="Mol. Ecol. Resour.">
        <title>The genomes of chicory, endive, great burdock and yacon provide insights into Asteraceae paleo-polyploidization history and plant inulin production.</title>
        <authorList>
            <person name="Fan W."/>
            <person name="Wang S."/>
            <person name="Wang H."/>
            <person name="Wang A."/>
            <person name="Jiang F."/>
            <person name="Liu H."/>
            <person name="Zhao H."/>
            <person name="Xu D."/>
            <person name="Zhang Y."/>
        </authorList>
    </citation>
    <scope>NUCLEOTIDE SEQUENCE [LARGE SCALE GENOMIC DNA]</scope>
    <source>
        <strain evidence="2">cv. Yunnan</strain>
        <tissue evidence="1">Leaves</tissue>
    </source>
</reference>
<organism evidence="1 2">
    <name type="scientific">Smallanthus sonchifolius</name>
    <dbReference type="NCBI Taxonomy" id="185202"/>
    <lineage>
        <taxon>Eukaryota</taxon>
        <taxon>Viridiplantae</taxon>
        <taxon>Streptophyta</taxon>
        <taxon>Embryophyta</taxon>
        <taxon>Tracheophyta</taxon>
        <taxon>Spermatophyta</taxon>
        <taxon>Magnoliopsida</taxon>
        <taxon>eudicotyledons</taxon>
        <taxon>Gunneridae</taxon>
        <taxon>Pentapetalae</taxon>
        <taxon>asterids</taxon>
        <taxon>campanulids</taxon>
        <taxon>Asterales</taxon>
        <taxon>Asteraceae</taxon>
        <taxon>Asteroideae</taxon>
        <taxon>Heliantheae alliance</taxon>
        <taxon>Millerieae</taxon>
        <taxon>Smallanthus</taxon>
    </lineage>
</organism>
<dbReference type="Proteomes" id="UP001056120">
    <property type="component" value="Linkage Group LG03"/>
</dbReference>
<reference evidence="2" key="1">
    <citation type="journal article" date="2022" name="Mol. Ecol. Resour.">
        <title>The genomes of chicory, endive, great burdock and yacon provide insights into Asteraceae palaeo-polyploidization history and plant inulin production.</title>
        <authorList>
            <person name="Fan W."/>
            <person name="Wang S."/>
            <person name="Wang H."/>
            <person name="Wang A."/>
            <person name="Jiang F."/>
            <person name="Liu H."/>
            <person name="Zhao H."/>
            <person name="Xu D."/>
            <person name="Zhang Y."/>
        </authorList>
    </citation>
    <scope>NUCLEOTIDE SEQUENCE [LARGE SCALE GENOMIC DNA]</scope>
    <source>
        <strain evidence="2">cv. Yunnan</strain>
    </source>
</reference>
<evidence type="ECO:0000313" key="1">
    <source>
        <dbReference type="EMBL" id="KAI3821537.1"/>
    </source>
</evidence>